<evidence type="ECO:0000313" key="12">
    <source>
        <dbReference type="Proteomes" id="UP000789508"/>
    </source>
</evidence>
<name>A0A9N8W5E1_9GLOM</name>
<dbReference type="SUPFAM" id="SSF103473">
    <property type="entry name" value="MFS general substrate transporter"/>
    <property type="match status" value="1"/>
</dbReference>
<dbReference type="OrthoDB" id="434240at2759"/>
<comment type="caution">
    <text evidence="11">The sequence shown here is derived from an EMBL/GenBank/DDBJ whole genome shotgun (WGS) entry which is preliminary data.</text>
</comment>
<evidence type="ECO:0000256" key="2">
    <source>
        <dbReference type="ARBA" id="ARBA00008432"/>
    </source>
</evidence>
<comment type="similarity">
    <text evidence="2 8">Belongs to the major facilitator superfamily. Nitrate/nitrite porter (TC 2.A.1.8) family.</text>
</comment>
<feature type="transmembrane region" description="Helical" evidence="8">
    <location>
        <begin position="156"/>
        <end position="175"/>
    </location>
</feature>
<dbReference type="NCBIfam" id="TIGR00886">
    <property type="entry name" value="2A0108"/>
    <property type="match status" value="1"/>
</dbReference>
<feature type="transmembrane region" description="Helical" evidence="8">
    <location>
        <begin position="332"/>
        <end position="351"/>
    </location>
</feature>
<sequence>MINLFANPIPIEESTQKADGINLFSFARPYMRAFHFSWLSFNVAFTGWFAISPLMPTIRKDLGLSPTNVNNSNIASVAATVLFRMLVGPLCDQLGPRRVMAIVLIIGSIPTGLAGLATSATSLIIVRFFIGFLGAAFVPCQFWTTQMFSSRTVGSANALVGGWGNMGAGITYLILPVIFNLFCDFGLTPHQSWRVVLVVPVILLVTVGICNLLFADDCPQGDWSQHWVPNTEKVNNEKVNNEKVDNEKVNNEKREDSEKIIAEKKQDNETSVDSDSEKQNVKPTSRPKPKDFLRALKNHNVIILMCMYSCSFGLELAVDNVIGLFFVDQFGLSQTFGGLVGALFGLMNFLSRPSGGFISDAANKRMGIRGRMITQFCILCCEGVFLIVFRYTCDSLTGALIALVFFSYFTQACAGSTFGIVPFVDPPIVGAISGLVGAGGNLGGLLLIVVFRASMVGGS</sequence>
<keyword evidence="12" id="KW-1185">Reference proteome</keyword>
<evidence type="ECO:0000256" key="7">
    <source>
        <dbReference type="ARBA" id="ARBA00023136"/>
    </source>
</evidence>
<feature type="transmembrane region" description="Helical" evidence="8">
    <location>
        <begin position="33"/>
        <end position="51"/>
    </location>
</feature>
<comment type="subcellular location">
    <subcellularLocation>
        <location evidence="8">Cell membrane</location>
        <topology evidence="8">Multi-pass membrane protein</topology>
    </subcellularLocation>
    <subcellularLocation>
        <location evidence="1">Membrane</location>
        <topology evidence="1">Multi-pass membrane protein</topology>
    </subcellularLocation>
</comment>
<feature type="transmembrane region" description="Helical" evidence="8">
    <location>
        <begin position="398"/>
        <end position="421"/>
    </location>
</feature>
<evidence type="ECO:0000256" key="9">
    <source>
        <dbReference type="SAM" id="MobiDB-lite"/>
    </source>
</evidence>
<dbReference type="InterPro" id="IPR036259">
    <property type="entry name" value="MFS_trans_sf"/>
</dbReference>
<feature type="transmembrane region" description="Helical" evidence="8">
    <location>
        <begin position="301"/>
        <end position="326"/>
    </location>
</feature>
<dbReference type="PROSITE" id="PS50850">
    <property type="entry name" value="MFS"/>
    <property type="match status" value="1"/>
</dbReference>
<feature type="transmembrane region" description="Helical" evidence="8">
    <location>
        <begin position="99"/>
        <end position="118"/>
    </location>
</feature>
<dbReference type="GO" id="GO:0015113">
    <property type="term" value="F:nitrite transmembrane transporter activity"/>
    <property type="evidence" value="ECO:0007669"/>
    <property type="project" value="InterPro"/>
</dbReference>
<feature type="compositionally biased region" description="Basic and acidic residues" evidence="9">
    <location>
        <begin position="234"/>
        <end position="268"/>
    </location>
</feature>
<keyword evidence="6 8" id="KW-0534">Nitrate assimilation</keyword>
<dbReference type="GO" id="GO:0005886">
    <property type="term" value="C:plasma membrane"/>
    <property type="evidence" value="ECO:0007669"/>
    <property type="project" value="UniProtKB-SubCell"/>
</dbReference>
<dbReference type="InterPro" id="IPR004737">
    <property type="entry name" value="NO3_transporter_NarK/NarU-like"/>
</dbReference>
<dbReference type="CDD" id="cd17341">
    <property type="entry name" value="MFS_NRT2_like"/>
    <property type="match status" value="1"/>
</dbReference>
<evidence type="ECO:0000256" key="4">
    <source>
        <dbReference type="ARBA" id="ARBA00022692"/>
    </source>
</evidence>
<feature type="domain" description="Major facilitator superfamily (MFS) profile" evidence="10">
    <location>
        <begin position="21"/>
        <end position="459"/>
    </location>
</feature>
<feature type="transmembrane region" description="Helical" evidence="8">
    <location>
        <begin position="372"/>
        <end position="392"/>
    </location>
</feature>
<dbReference type="InterPro" id="IPR011701">
    <property type="entry name" value="MFS"/>
</dbReference>
<dbReference type="Gene3D" id="1.20.1250.20">
    <property type="entry name" value="MFS general substrate transporter like domains"/>
    <property type="match status" value="2"/>
</dbReference>
<proteinExistence type="inferred from homology"/>
<dbReference type="Proteomes" id="UP000789508">
    <property type="component" value="Unassembled WGS sequence"/>
</dbReference>
<protein>
    <recommendedName>
        <fullName evidence="8">Nitrate/nitrite transporter</fullName>
    </recommendedName>
</protein>
<keyword evidence="4 8" id="KW-0812">Transmembrane</keyword>
<dbReference type="InterPro" id="IPR020846">
    <property type="entry name" value="MFS_dom"/>
</dbReference>
<dbReference type="InterPro" id="IPR044772">
    <property type="entry name" value="NO3_transporter"/>
</dbReference>
<gene>
    <name evidence="11" type="ORF">ALEPTO_LOCUS2322</name>
</gene>
<dbReference type="Pfam" id="PF07690">
    <property type="entry name" value="MFS_1"/>
    <property type="match status" value="1"/>
</dbReference>
<keyword evidence="8" id="KW-1003">Cell membrane</keyword>
<feature type="transmembrane region" description="Helical" evidence="8">
    <location>
        <begin position="195"/>
        <end position="214"/>
    </location>
</feature>
<dbReference type="EMBL" id="CAJVPS010000331">
    <property type="protein sequence ID" value="CAG8477647.1"/>
    <property type="molecule type" value="Genomic_DNA"/>
</dbReference>
<dbReference type="GO" id="GO:0042128">
    <property type="term" value="P:nitrate assimilation"/>
    <property type="evidence" value="ECO:0007669"/>
    <property type="project" value="UniProtKB-UniRule"/>
</dbReference>
<feature type="transmembrane region" description="Helical" evidence="8">
    <location>
        <begin position="428"/>
        <end position="451"/>
    </location>
</feature>
<reference evidence="11" key="1">
    <citation type="submission" date="2021-06" db="EMBL/GenBank/DDBJ databases">
        <authorList>
            <person name="Kallberg Y."/>
            <person name="Tangrot J."/>
            <person name="Rosling A."/>
        </authorList>
    </citation>
    <scope>NUCLEOTIDE SEQUENCE</scope>
    <source>
        <strain evidence="11">FL130A</strain>
    </source>
</reference>
<keyword evidence="3 8" id="KW-0813">Transport</keyword>
<feature type="region of interest" description="Disordered" evidence="9">
    <location>
        <begin position="231"/>
        <end position="289"/>
    </location>
</feature>
<evidence type="ECO:0000259" key="10">
    <source>
        <dbReference type="PROSITE" id="PS50850"/>
    </source>
</evidence>
<evidence type="ECO:0000256" key="8">
    <source>
        <dbReference type="RuleBase" id="RU366033"/>
    </source>
</evidence>
<evidence type="ECO:0000256" key="3">
    <source>
        <dbReference type="ARBA" id="ARBA00022448"/>
    </source>
</evidence>
<keyword evidence="7 8" id="KW-0472">Membrane</keyword>
<evidence type="ECO:0000256" key="1">
    <source>
        <dbReference type="ARBA" id="ARBA00004141"/>
    </source>
</evidence>
<dbReference type="PANTHER" id="PTHR23515">
    <property type="entry name" value="HIGH-AFFINITY NITRATE TRANSPORTER 2.3"/>
    <property type="match status" value="1"/>
</dbReference>
<accession>A0A9N8W5E1</accession>
<dbReference type="AlphaFoldDB" id="A0A9N8W5E1"/>
<evidence type="ECO:0000256" key="6">
    <source>
        <dbReference type="ARBA" id="ARBA00023063"/>
    </source>
</evidence>
<evidence type="ECO:0000313" key="11">
    <source>
        <dbReference type="EMBL" id="CAG8477647.1"/>
    </source>
</evidence>
<feature type="transmembrane region" description="Helical" evidence="8">
    <location>
        <begin position="124"/>
        <end position="144"/>
    </location>
</feature>
<evidence type="ECO:0000256" key="5">
    <source>
        <dbReference type="ARBA" id="ARBA00022989"/>
    </source>
</evidence>
<keyword evidence="5 8" id="KW-1133">Transmembrane helix</keyword>
<organism evidence="11 12">
    <name type="scientific">Ambispora leptoticha</name>
    <dbReference type="NCBI Taxonomy" id="144679"/>
    <lineage>
        <taxon>Eukaryota</taxon>
        <taxon>Fungi</taxon>
        <taxon>Fungi incertae sedis</taxon>
        <taxon>Mucoromycota</taxon>
        <taxon>Glomeromycotina</taxon>
        <taxon>Glomeromycetes</taxon>
        <taxon>Archaeosporales</taxon>
        <taxon>Ambisporaceae</taxon>
        <taxon>Ambispora</taxon>
    </lineage>
</organism>
<dbReference type="GO" id="GO:0015112">
    <property type="term" value="F:nitrate transmembrane transporter activity"/>
    <property type="evidence" value="ECO:0007669"/>
    <property type="project" value="UniProtKB-UniRule"/>
</dbReference>